<organism evidence="5">
    <name type="scientific">Palpitomonas bilix</name>
    <dbReference type="NCBI Taxonomy" id="652834"/>
    <lineage>
        <taxon>Eukaryota</taxon>
        <taxon>Eukaryota incertae sedis</taxon>
    </lineage>
</organism>
<protein>
    <recommendedName>
        <fullName evidence="2">RecQ-mediated genome instability protein 1</fullName>
    </recommendedName>
</protein>
<dbReference type="Gene3D" id="2.40.50.770">
    <property type="entry name" value="RecQ-mediated genome instability protein Rmi1, C-terminal domain"/>
    <property type="match status" value="1"/>
</dbReference>
<dbReference type="GO" id="GO:0016604">
    <property type="term" value="C:nuclear body"/>
    <property type="evidence" value="ECO:0007669"/>
    <property type="project" value="TreeGrafter"/>
</dbReference>
<feature type="region of interest" description="Disordered" evidence="3">
    <location>
        <begin position="161"/>
        <end position="186"/>
    </location>
</feature>
<evidence type="ECO:0000256" key="2">
    <source>
        <dbReference type="ARBA" id="ARBA00018987"/>
    </source>
</evidence>
<evidence type="ECO:0000313" key="5">
    <source>
        <dbReference type="EMBL" id="CAE0267404.1"/>
    </source>
</evidence>
<sequence>MEAFPSLQSIGFHATQEWAAGAAGFVGSKENRENIESALFELAKKENLWRIASDMPVDVSRKCAVFLQIDEVVNIGSAADRRLTDDKSRVLKLGMTNGRSSFIGVEVETLFDLSVNSYPGTKAILLCPVPVKHGLLLLSPSNFKIVGGRVSELWHLHKSKLDEQRSDRTRKQSTTAGLVEEDVEEEPERIAASTAVSVSLKEAVQWVRSNIRQSKGEGPTRTSGDHPRYTAPAVKRNSRLGCEGSSSTGASATRFPAPLSAHVAVGTRRSDRSEGVAAGTTSDGDTDGLPTRTSTIERLTTGKSTEATEVMAIMLTAIGGLEKAAGTYRGEAKIIDSTGEMDLELASSFIEGTRKTVGVKCCT</sequence>
<dbReference type="AlphaFoldDB" id="A0A7S3GIF4"/>
<feature type="region of interest" description="Disordered" evidence="3">
    <location>
        <begin position="211"/>
        <end position="292"/>
    </location>
</feature>
<dbReference type="PANTHER" id="PTHR14790:SF15">
    <property type="entry name" value="RECQ-MEDIATED GENOME INSTABILITY PROTEIN 1"/>
    <property type="match status" value="1"/>
</dbReference>
<dbReference type="GO" id="GO:0000712">
    <property type="term" value="P:resolution of meiotic recombination intermediates"/>
    <property type="evidence" value="ECO:0007669"/>
    <property type="project" value="TreeGrafter"/>
</dbReference>
<name>A0A7S3GIF4_9EUKA</name>
<dbReference type="PANTHER" id="PTHR14790">
    <property type="entry name" value="RECQ-MEDIATED GENOME INSTABILITY PROTEIN 1 RMI1"/>
    <property type="match status" value="1"/>
</dbReference>
<dbReference type="InterPro" id="IPR042470">
    <property type="entry name" value="RMI1_N_C_sf"/>
</dbReference>
<evidence type="ECO:0000259" key="4">
    <source>
        <dbReference type="Pfam" id="PF08585"/>
    </source>
</evidence>
<dbReference type="Pfam" id="PF08585">
    <property type="entry name" value="RMI1_N_C"/>
    <property type="match status" value="1"/>
</dbReference>
<dbReference type="InterPro" id="IPR013894">
    <property type="entry name" value="RMI1_OB"/>
</dbReference>
<dbReference type="GO" id="GO:0000724">
    <property type="term" value="P:double-strand break repair via homologous recombination"/>
    <property type="evidence" value="ECO:0007669"/>
    <property type="project" value="TreeGrafter"/>
</dbReference>
<feature type="domain" description="RecQ mediated genome instability protein 1 OB-fold" evidence="4">
    <location>
        <begin position="85"/>
        <end position="155"/>
    </location>
</feature>
<comment type="similarity">
    <text evidence="1">Belongs to the RMI1 family.</text>
</comment>
<feature type="compositionally biased region" description="Basic and acidic residues" evidence="3">
    <location>
        <begin position="161"/>
        <end position="170"/>
    </location>
</feature>
<reference evidence="5" key="1">
    <citation type="submission" date="2021-01" db="EMBL/GenBank/DDBJ databases">
        <authorList>
            <person name="Corre E."/>
            <person name="Pelletier E."/>
            <person name="Niang G."/>
            <person name="Scheremetjew M."/>
            <person name="Finn R."/>
            <person name="Kale V."/>
            <person name="Holt S."/>
            <person name="Cochrane G."/>
            <person name="Meng A."/>
            <person name="Brown T."/>
            <person name="Cohen L."/>
        </authorList>
    </citation>
    <scope>NUCLEOTIDE SEQUENCE</scope>
    <source>
        <strain evidence="5">NIES-2562</strain>
    </source>
</reference>
<gene>
    <name evidence="5" type="ORF">PBIL07802_LOCUS29749</name>
</gene>
<evidence type="ECO:0000256" key="3">
    <source>
        <dbReference type="SAM" id="MobiDB-lite"/>
    </source>
</evidence>
<accession>A0A7S3GIF4</accession>
<dbReference type="GO" id="GO:0031422">
    <property type="term" value="C:RecQ family helicase-topoisomerase III complex"/>
    <property type="evidence" value="ECO:0007669"/>
    <property type="project" value="TreeGrafter"/>
</dbReference>
<dbReference type="EMBL" id="HBIB01045404">
    <property type="protein sequence ID" value="CAE0267404.1"/>
    <property type="molecule type" value="Transcribed_RNA"/>
</dbReference>
<evidence type="ECO:0000256" key="1">
    <source>
        <dbReference type="ARBA" id="ARBA00006395"/>
    </source>
</evidence>
<proteinExistence type="inferred from homology"/>